<name>A0A239K799_EKHLU</name>
<dbReference type="EMBL" id="FZPD01000004">
    <property type="protein sequence ID" value="SNT13628.1"/>
    <property type="molecule type" value="Genomic_DNA"/>
</dbReference>
<keyword evidence="6" id="KW-0813">Transport</keyword>
<keyword evidence="3 7" id="KW-0812">Transmembrane</keyword>
<evidence type="ECO:0000256" key="2">
    <source>
        <dbReference type="ARBA" id="ARBA00022475"/>
    </source>
</evidence>
<evidence type="ECO:0000256" key="4">
    <source>
        <dbReference type="ARBA" id="ARBA00022989"/>
    </source>
</evidence>
<dbReference type="OrthoDB" id="1001678at2"/>
<sequence>MIELFQMGGILFMSILTIELLVVLFLLGKGLVNKDSKARSLIKSVGLLAVITGILGQLIGFFSAFEAIQQMGSVSPALLAGGLKVSMITTMYGITIYIIAILSAVVLKIKA</sequence>
<evidence type="ECO:0000256" key="7">
    <source>
        <dbReference type="SAM" id="Phobius"/>
    </source>
</evidence>
<dbReference type="Pfam" id="PF01618">
    <property type="entry name" value="MotA_ExbB"/>
    <property type="match status" value="1"/>
</dbReference>
<keyword evidence="2" id="KW-1003">Cell membrane</keyword>
<protein>
    <submittedName>
        <fullName evidence="9">MotA/TolQ/ExbB proton channel family protein</fullName>
    </submittedName>
</protein>
<comment type="similarity">
    <text evidence="6">Belongs to the exbB/tolQ family.</text>
</comment>
<feature type="transmembrane region" description="Helical" evidence="7">
    <location>
        <begin position="40"/>
        <end position="65"/>
    </location>
</feature>
<dbReference type="Proteomes" id="UP000198393">
    <property type="component" value="Unassembled WGS sequence"/>
</dbReference>
<keyword evidence="5 7" id="KW-0472">Membrane</keyword>
<keyword evidence="6" id="KW-0653">Protein transport</keyword>
<evidence type="ECO:0000256" key="1">
    <source>
        <dbReference type="ARBA" id="ARBA00004651"/>
    </source>
</evidence>
<evidence type="ECO:0000256" key="5">
    <source>
        <dbReference type="ARBA" id="ARBA00023136"/>
    </source>
</evidence>
<comment type="subcellular location">
    <subcellularLocation>
        <location evidence="1">Cell membrane</location>
        <topology evidence="1">Multi-pass membrane protein</topology>
    </subcellularLocation>
    <subcellularLocation>
        <location evidence="6">Membrane</location>
        <topology evidence="6">Multi-pass membrane protein</topology>
    </subcellularLocation>
</comment>
<accession>A0A239K799</accession>
<evidence type="ECO:0000313" key="10">
    <source>
        <dbReference type="Proteomes" id="UP000198393"/>
    </source>
</evidence>
<dbReference type="RefSeq" id="WP_089357161.1">
    <property type="nucleotide sequence ID" value="NZ_FZPD01000004.1"/>
</dbReference>
<organism evidence="9 10">
    <name type="scientific">Ekhidna lutea</name>
    <dbReference type="NCBI Taxonomy" id="447679"/>
    <lineage>
        <taxon>Bacteria</taxon>
        <taxon>Pseudomonadati</taxon>
        <taxon>Bacteroidota</taxon>
        <taxon>Cytophagia</taxon>
        <taxon>Cytophagales</taxon>
        <taxon>Reichenbachiellaceae</taxon>
        <taxon>Ekhidna</taxon>
    </lineage>
</organism>
<feature type="transmembrane region" description="Helical" evidence="7">
    <location>
        <begin position="6"/>
        <end position="28"/>
    </location>
</feature>
<keyword evidence="4 7" id="KW-1133">Transmembrane helix</keyword>
<keyword evidence="10" id="KW-1185">Reference proteome</keyword>
<evidence type="ECO:0000313" key="9">
    <source>
        <dbReference type="EMBL" id="SNT13628.1"/>
    </source>
</evidence>
<feature type="transmembrane region" description="Helical" evidence="7">
    <location>
        <begin position="85"/>
        <end position="107"/>
    </location>
</feature>
<gene>
    <name evidence="9" type="ORF">SAMN05421640_2449</name>
</gene>
<evidence type="ECO:0000259" key="8">
    <source>
        <dbReference type="Pfam" id="PF01618"/>
    </source>
</evidence>
<proteinExistence type="inferred from homology"/>
<feature type="domain" description="MotA/TolQ/ExbB proton channel" evidence="8">
    <location>
        <begin position="34"/>
        <end position="109"/>
    </location>
</feature>
<dbReference type="GO" id="GO:0005886">
    <property type="term" value="C:plasma membrane"/>
    <property type="evidence" value="ECO:0007669"/>
    <property type="project" value="UniProtKB-SubCell"/>
</dbReference>
<evidence type="ECO:0000256" key="3">
    <source>
        <dbReference type="ARBA" id="ARBA00022692"/>
    </source>
</evidence>
<dbReference type="InterPro" id="IPR002898">
    <property type="entry name" value="MotA_ExbB_proton_chnl"/>
</dbReference>
<dbReference type="GO" id="GO:0015031">
    <property type="term" value="P:protein transport"/>
    <property type="evidence" value="ECO:0007669"/>
    <property type="project" value="UniProtKB-KW"/>
</dbReference>
<dbReference type="AlphaFoldDB" id="A0A239K799"/>
<evidence type="ECO:0000256" key="6">
    <source>
        <dbReference type="RuleBase" id="RU004057"/>
    </source>
</evidence>
<reference evidence="9 10" key="1">
    <citation type="submission" date="2017-06" db="EMBL/GenBank/DDBJ databases">
        <authorList>
            <person name="Kim H.J."/>
            <person name="Triplett B.A."/>
        </authorList>
    </citation>
    <scope>NUCLEOTIDE SEQUENCE [LARGE SCALE GENOMIC DNA]</scope>
    <source>
        <strain evidence="9 10">DSM 19307</strain>
    </source>
</reference>